<organism evidence="1 2">
    <name type="scientific">Lentisphaera araneosa HTCC2155</name>
    <dbReference type="NCBI Taxonomy" id="313628"/>
    <lineage>
        <taxon>Bacteria</taxon>
        <taxon>Pseudomonadati</taxon>
        <taxon>Lentisphaerota</taxon>
        <taxon>Lentisphaeria</taxon>
        <taxon>Lentisphaerales</taxon>
        <taxon>Lentisphaeraceae</taxon>
        <taxon>Lentisphaera</taxon>
    </lineage>
</organism>
<dbReference type="RefSeq" id="WP_007276982.1">
    <property type="nucleotide sequence ID" value="NZ_ABCK01000002.1"/>
</dbReference>
<dbReference type="AlphaFoldDB" id="A6DGD9"/>
<dbReference type="EMBL" id="ABCK01000002">
    <property type="protein sequence ID" value="EDM29256.1"/>
    <property type="molecule type" value="Genomic_DNA"/>
</dbReference>
<comment type="caution">
    <text evidence="1">The sequence shown here is derived from an EMBL/GenBank/DDBJ whole genome shotgun (WGS) entry which is preliminary data.</text>
</comment>
<dbReference type="Proteomes" id="UP000004947">
    <property type="component" value="Unassembled WGS sequence"/>
</dbReference>
<sequence length="50" mass="5747">MVKAFIPSSKNNLIEGIMMSLSVSEPFFNNDSGAYREILLQFLFTEEEEE</sequence>
<evidence type="ECO:0000313" key="1">
    <source>
        <dbReference type="EMBL" id="EDM29256.1"/>
    </source>
</evidence>
<evidence type="ECO:0000313" key="2">
    <source>
        <dbReference type="Proteomes" id="UP000004947"/>
    </source>
</evidence>
<keyword evidence="2" id="KW-1185">Reference proteome</keyword>
<proteinExistence type="predicted"/>
<gene>
    <name evidence="1" type="ORF">LNTAR_22739</name>
</gene>
<reference evidence="1 2" key="1">
    <citation type="journal article" date="2010" name="J. Bacteriol.">
        <title>Genome sequence of Lentisphaera araneosa HTCC2155T, the type species of the order Lentisphaerales in the phylum Lentisphaerae.</title>
        <authorList>
            <person name="Thrash J.C."/>
            <person name="Cho J.C."/>
            <person name="Vergin K.L."/>
            <person name="Morris R.M."/>
            <person name="Giovannoni S.J."/>
        </authorList>
    </citation>
    <scope>NUCLEOTIDE SEQUENCE [LARGE SCALE GENOMIC DNA]</scope>
    <source>
        <strain evidence="1 2">HTCC2155</strain>
    </source>
</reference>
<name>A6DGD9_9BACT</name>
<protein>
    <submittedName>
        <fullName evidence="1">Uncharacterized protein</fullName>
    </submittedName>
</protein>
<accession>A6DGD9</accession>
<dbReference type="STRING" id="313628.LNTAR_22739"/>